<feature type="domain" description="Zinc finger DksA/TraR C4-type" evidence="5">
    <location>
        <begin position="79"/>
        <end position="109"/>
    </location>
</feature>
<keyword evidence="2" id="KW-0863">Zinc-finger</keyword>
<evidence type="ECO:0000259" key="5">
    <source>
        <dbReference type="Pfam" id="PF01258"/>
    </source>
</evidence>
<accession>A0A7L5BSM1</accession>
<dbReference type="PANTHER" id="PTHR33823:SF2">
    <property type="entry name" value="RNA POLYMERASE-BINDING TRANSCRIPTION FACTOR DKSA"/>
    <property type="match status" value="1"/>
</dbReference>
<feature type="zinc finger region" description="dksA C4-type" evidence="4">
    <location>
        <begin position="83"/>
        <end position="107"/>
    </location>
</feature>
<evidence type="ECO:0000313" key="6">
    <source>
        <dbReference type="EMBL" id="QIE54500.1"/>
    </source>
</evidence>
<dbReference type="InterPro" id="IPR000962">
    <property type="entry name" value="Znf_DskA_TraR"/>
</dbReference>
<dbReference type="Proteomes" id="UP000503336">
    <property type="component" value="Chromosome"/>
</dbReference>
<keyword evidence="7" id="KW-1185">Reference proteome</keyword>
<evidence type="ECO:0000313" key="7">
    <source>
        <dbReference type="Proteomes" id="UP000503336"/>
    </source>
</evidence>
<dbReference type="KEGG" id="hdh:G5B40_03050"/>
<keyword evidence="3" id="KW-0862">Zinc</keyword>
<keyword evidence="1" id="KW-0479">Metal-binding</keyword>
<proteinExistence type="predicted"/>
<dbReference type="PROSITE" id="PS51128">
    <property type="entry name" value="ZF_DKSA_2"/>
    <property type="match status" value="1"/>
</dbReference>
<organism evidence="6 7">
    <name type="scientific">Pikeienuella piscinae</name>
    <dbReference type="NCBI Taxonomy" id="2748098"/>
    <lineage>
        <taxon>Bacteria</taxon>
        <taxon>Pseudomonadati</taxon>
        <taxon>Pseudomonadota</taxon>
        <taxon>Alphaproteobacteria</taxon>
        <taxon>Rhodobacterales</taxon>
        <taxon>Paracoccaceae</taxon>
        <taxon>Pikeienuella</taxon>
    </lineage>
</organism>
<dbReference type="PANTHER" id="PTHR33823">
    <property type="entry name" value="RNA POLYMERASE-BINDING TRANSCRIPTION FACTOR DKSA-RELATED"/>
    <property type="match status" value="1"/>
</dbReference>
<gene>
    <name evidence="6" type="ORF">G5B40_03050</name>
</gene>
<evidence type="ECO:0000256" key="1">
    <source>
        <dbReference type="ARBA" id="ARBA00022723"/>
    </source>
</evidence>
<evidence type="ECO:0000256" key="2">
    <source>
        <dbReference type="ARBA" id="ARBA00022771"/>
    </source>
</evidence>
<dbReference type="Gene3D" id="1.20.120.910">
    <property type="entry name" value="DksA, coiled-coil domain"/>
    <property type="match status" value="1"/>
</dbReference>
<sequence length="109" mass="12387">MVKIADMRARLMSQLGELEELDRAGLDERAIVVLDQQSVGRVSRADLLQRQKMAQETHRRRRQERMRIVAALKRIESEEYGWCANCGAEIAPGRLAADPTAHLCIECAR</sequence>
<dbReference type="SUPFAM" id="SSF57716">
    <property type="entry name" value="Glucocorticoid receptor-like (DNA-binding domain)"/>
    <property type="match status" value="1"/>
</dbReference>
<dbReference type="EMBL" id="CP049056">
    <property type="protein sequence ID" value="QIE54500.1"/>
    <property type="molecule type" value="Genomic_DNA"/>
</dbReference>
<evidence type="ECO:0000256" key="4">
    <source>
        <dbReference type="PROSITE-ProRule" id="PRU00510"/>
    </source>
</evidence>
<dbReference type="Pfam" id="PF01258">
    <property type="entry name" value="zf-dskA_traR"/>
    <property type="match status" value="1"/>
</dbReference>
<name>A0A7L5BSM1_9RHOB</name>
<reference evidence="6 7" key="1">
    <citation type="submission" date="2020-02" db="EMBL/GenBank/DDBJ databases">
        <title>complete genome sequence of Rhodobacteraceae bacterium.</title>
        <authorList>
            <person name="Park J."/>
            <person name="Kim Y.-S."/>
            <person name="Kim K.-H."/>
        </authorList>
    </citation>
    <scope>NUCLEOTIDE SEQUENCE [LARGE SCALE GENOMIC DNA]</scope>
    <source>
        <strain evidence="6 7">RR4-56</strain>
    </source>
</reference>
<evidence type="ECO:0000256" key="3">
    <source>
        <dbReference type="ARBA" id="ARBA00022833"/>
    </source>
</evidence>
<protein>
    <submittedName>
        <fullName evidence="6">TraR/DksA family transcriptional regulator</fullName>
    </submittedName>
</protein>
<dbReference type="GO" id="GO:0008270">
    <property type="term" value="F:zinc ion binding"/>
    <property type="evidence" value="ECO:0007669"/>
    <property type="project" value="UniProtKB-KW"/>
</dbReference>
<dbReference type="AlphaFoldDB" id="A0A7L5BSM1"/>